<keyword evidence="5" id="KW-0347">Helicase</keyword>
<dbReference type="GO" id="GO:0004386">
    <property type="term" value="F:helicase activity"/>
    <property type="evidence" value="ECO:0007669"/>
    <property type="project" value="UniProtKB-KW"/>
</dbReference>
<keyword evidence="5" id="KW-0547">Nucleotide-binding</keyword>
<keyword evidence="4" id="KW-0808">Transferase</keyword>
<dbReference type="Pfam" id="PF10237">
    <property type="entry name" value="N6-adenineMlase"/>
    <property type="match status" value="1"/>
</dbReference>
<keyword evidence="2" id="KW-0963">Cytoplasm</keyword>
<sequence>MRAIVLLALATHAFQPSSTRRRPQTLALHGKRAKKVDREEAWQRKKAAEAAAKIRRAGRATDLIPAAVTLGATQIEEDHRHEQFFYDEPTSRRMLALVDGYETPLLVCNPSLAARRDAAGGDYLLLDRDERFASLKFRAFDLRAPEPVDYAFDALFLDPPFANVGVAELAAATRTLMGAAPRPLYVGYNAKRAAELEAAFAEFALKNTGEVLTYASGVMAGDITLFSNV</sequence>
<evidence type="ECO:0000256" key="4">
    <source>
        <dbReference type="ARBA" id="ARBA00022679"/>
    </source>
</evidence>
<evidence type="ECO:0000256" key="2">
    <source>
        <dbReference type="ARBA" id="ARBA00022490"/>
    </source>
</evidence>
<name>A0ABR1FZ72_AURAN</name>
<evidence type="ECO:0000313" key="5">
    <source>
        <dbReference type="EMBL" id="KAK7241507.1"/>
    </source>
</evidence>
<comment type="caution">
    <text evidence="5">The sequence shown here is derived from an EMBL/GenBank/DDBJ whole genome shotgun (WGS) entry which is preliminary data.</text>
</comment>
<keyword evidence="5" id="KW-0378">Hydrolase</keyword>
<accession>A0ABR1FZ72</accession>
<evidence type="ECO:0000256" key="3">
    <source>
        <dbReference type="ARBA" id="ARBA00022603"/>
    </source>
</evidence>
<dbReference type="EMBL" id="JBBJCI010000201">
    <property type="protein sequence ID" value="KAK7241507.1"/>
    <property type="molecule type" value="Genomic_DNA"/>
</dbReference>
<evidence type="ECO:0000256" key="1">
    <source>
        <dbReference type="ARBA" id="ARBA00004496"/>
    </source>
</evidence>
<dbReference type="InterPro" id="IPR041370">
    <property type="entry name" value="Mlase_EEF1AKMT1/ZCCHC4"/>
</dbReference>
<dbReference type="Proteomes" id="UP001363151">
    <property type="component" value="Unassembled WGS sequence"/>
</dbReference>
<protein>
    <submittedName>
        <fullName evidence="5">Helicase</fullName>
    </submittedName>
</protein>
<comment type="subcellular location">
    <subcellularLocation>
        <location evidence="1">Cytoplasm</location>
    </subcellularLocation>
</comment>
<organism evidence="5 6">
    <name type="scientific">Aureococcus anophagefferens</name>
    <name type="common">Harmful bloom alga</name>
    <dbReference type="NCBI Taxonomy" id="44056"/>
    <lineage>
        <taxon>Eukaryota</taxon>
        <taxon>Sar</taxon>
        <taxon>Stramenopiles</taxon>
        <taxon>Ochrophyta</taxon>
        <taxon>Pelagophyceae</taxon>
        <taxon>Pelagomonadales</taxon>
        <taxon>Pelagomonadaceae</taxon>
        <taxon>Aureococcus</taxon>
    </lineage>
</organism>
<keyword evidence="6" id="KW-1185">Reference proteome</keyword>
<evidence type="ECO:0000313" key="6">
    <source>
        <dbReference type="Proteomes" id="UP001363151"/>
    </source>
</evidence>
<keyword evidence="3" id="KW-0489">Methyltransferase</keyword>
<keyword evidence="5" id="KW-0067">ATP-binding</keyword>
<gene>
    <name evidence="5" type="ORF">SO694_00058223</name>
</gene>
<reference evidence="5 6" key="1">
    <citation type="submission" date="2024-03" db="EMBL/GenBank/DDBJ databases">
        <title>Aureococcus anophagefferens CCMP1851 and Kratosvirus quantuckense: Draft genome of a second virus-susceptible host strain in the model system.</title>
        <authorList>
            <person name="Chase E."/>
            <person name="Truchon A.R."/>
            <person name="Schepens W."/>
            <person name="Wilhelm S.W."/>
        </authorList>
    </citation>
    <scope>NUCLEOTIDE SEQUENCE [LARGE SCALE GENOMIC DNA]</scope>
    <source>
        <strain evidence="5 6">CCMP1851</strain>
    </source>
</reference>
<proteinExistence type="predicted"/>